<accession>A0A1I7X8K8</accession>
<dbReference type="AlphaFoldDB" id="A0A1I7X8K8"/>
<sequence length="77" mass="9039">MFFEEVRTTDEKESHLAMLCMIKAESNREVCNTNYVIAFHLYTTLHCEELLHLEHGNAQVEVISQRKSFDSIFEAFL</sequence>
<reference evidence="2" key="1">
    <citation type="submission" date="2016-11" db="UniProtKB">
        <authorList>
            <consortium name="WormBaseParasite"/>
        </authorList>
    </citation>
    <scope>IDENTIFICATION</scope>
</reference>
<protein>
    <submittedName>
        <fullName evidence="2">Ovule protein</fullName>
    </submittedName>
</protein>
<dbReference type="WBParaSite" id="Hba_13768">
    <property type="protein sequence ID" value="Hba_13768"/>
    <property type="gene ID" value="Hba_13768"/>
</dbReference>
<evidence type="ECO:0000313" key="2">
    <source>
        <dbReference type="WBParaSite" id="Hba_13768"/>
    </source>
</evidence>
<proteinExistence type="predicted"/>
<name>A0A1I7X8K8_HETBA</name>
<dbReference type="Proteomes" id="UP000095283">
    <property type="component" value="Unplaced"/>
</dbReference>
<organism evidence="1 2">
    <name type="scientific">Heterorhabditis bacteriophora</name>
    <name type="common">Entomopathogenic nematode worm</name>
    <dbReference type="NCBI Taxonomy" id="37862"/>
    <lineage>
        <taxon>Eukaryota</taxon>
        <taxon>Metazoa</taxon>
        <taxon>Ecdysozoa</taxon>
        <taxon>Nematoda</taxon>
        <taxon>Chromadorea</taxon>
        <taxon>Rhabditida</taxon>
        <taxon>Rhabditina</taxon>
        <taxon>Rhabditomorpha</taxon>
        <taxon>Strongyloidea</taxon>
        <taxon>Heterorhabditidae</taxon>
        <taxon>Heterorhabditis</taxon>
    </lineage>
</organism>
<keyword evidence="1" id="KW-1185">Reference proteome</keyword>
<evidence type="ECO:0000313" key="1">
    <source>
        <dbReference type="Proteomes" id="UP000095283"/>
    </source>
</evidence>